<dbReference type="CDD" id="cd07067">
    <property type="entry name" value="HP_PGM_like"/>
    <property type="match status" value="1"/>
</dbReference>
<feature type="region of interest" description="Disordered" evidence="1">
    <location>
        <begin position="540"/>
        <end position="562"/>
    </location>
</feature>
<dbReference type="KEGG" id="fcy:FRACYDRAFT_234747"/>
<dbReference type="InterPro" id="IPR013078">
    <property type="entry name" value="His_Pase_superF_clade-1"/>
</dbReference>
<gene>
    <name evidence="2" type="ORF">FRACYDRAFT_234747</name>
</gene>
<evidence type="ECO:0000256" key="1">
    <source>
        <dbReference type="SAM" id="MobiDB-lite"/>
    </source>
</evidence>
<dbReference type="EMBL" id="KV784354">
    <property type="protein sequence ID" value="OEU21120.1"/>
    <property type="molecule type" value="Genomic_DNA"/>
</dbReference>
<accession>A0A1E7FSG8</accession>
<dbReference type="InParanoid" id="A0A1E7FSG8"/>
<dbReference type="InterPro" id="IPR050275">
    <property type="entry name" value="PGM_Phosphatase"/>
</dbReference>
<dbReference type="OrthoDB" id="42793at2759"/>
<keyword evidence="3" id="KW-1185">Reference proteome</keyword>
<organism evidence="2 3">
    <name type="scientific">Fragilariopsis cylindrus CCMP1102</name>
    <dbReference type="NCBI Taxonomy" id="635003"/>
    <lineage>
        <taxon>Eukaryota</taxon>
        <taxon>Sar</taxon>
        <taxon>Stramenopiles</taxon>
        <taxon>Ochrophyta</taxon>
        <taxon>Bacillariophyta</taxon>
        <taxon>Bacillariophyceae</taxon>
        <taxon>Bacillariophycidae</taxon>
        <taxon>Bacillariales</taxon>
        <taxon>Bacillariaceae</taxon>
        <taxon>Fragilariopsis</taxon>
    </lineage>
</organism>
<protein>
    <recommendedName>
        <fullName evidence="4">Phosphoglycerate mutase-like protein</fullName>
    </recommendedName>
</protein>
<evidence type="ECO:0000313" key="2">
    <source>
        <dbReference type="EMBL" id="OEU21120.1"/>
    </source>
</evidence>
<name>A0A1E7FSG8_9STRA</name>
<dbReference type="InterPro" id="IPR029033">
    <property type="entry name" value="His_PPase_superfam"/>
</dbReference>
<dbReference type="Gene3D" id="3.40.50.1240">
    <property type="entry name" value="Phosphoglycerate mutase-like"/>
    <property type="match status" value="1"/>
</dbReference>
<dbReference type="SMART" id="SM00855">
    <property type="entry name" value="PGAM"/>
    <property type="match status" value="1"/>
</dbReference>
<feature type="compositionally biased region" description="Polar residues" evidence="1">
    <location>
        <begin position="551"/>
        <end position="562"/>
    </location>
</feature>
<dbReference type="Proteomes" id="UP000095751">
    <property type="component" value="Unassembled WGS sequence"/>
</dbReference>
<evidence type="ECO:0000313" key="3">
    <source>
        <dbReference type="Proteomes" id="UP000095751"/>
    </source>
</evidence>
<dbReference type="PANTHER" id="PTHR48100:SF56">
    <property type="entry name" value="PHOSPHATASE SPAC513.02-RELATED"/>
    <property type="match status" value="1"/>
</dbReference>
<dbReference type="GO" id="GO:0016791">
    <property type="term" value="F:phosphatase activity"/>
    <property type="evidence" value="ECO:0007669"/>
    <property type="project" value="TreeGrafter"/>
</dbReference>
<sequence length="562" mass="63069">MSRRDQSKPNNVAAVKPSVAFHMIRHAESNNNKVYYDAKNLFRFGASDHDEEGFQQYVDAHRKADPPLSPLGLSQAECLAENYLVTALLKHQASLPLRILCSPMLRTILTIRPTIERLILSSLREEGSNGTSSSSSASCNNGYNHKRRPLRHKIHIIIVSFYHEIEGCHTKGRPEPGMSPNEIRKCMFQNIFGTNNDDDDVDEEKIKIDQSDIDDIVTFEFVGFGDQPTDGWYAHGSGHESRIDAEARSAKYCLWLSEYLDNLMFSPSINKNDDDDLFDVGCLVPGEEKEDQHDKFLPILRRRRTVLAIGHGDFMSVVLKRLVGGYVGDGGRVVERLGLPHRTAFAHYNTGVTELEYFGHSRFIVMTTNVTPHIPPEKYRELRSGGTLRDGWAFTVPPIPDITVEIEVINDNNDDNDIHNHIQEQRTALKALYLSSSLLSEEIMGTSDKCIVGGNSDSRRFVVKRGFQILAVSTYSERTGQMTDVAIRPTAATVPETLLGAIRGFARSRTSSMTGNECHMYLSVRPRTAKDINIFKQMGFSKSQQDDKRTNGSNQAIMTTAL</sequence>
<proteinExistence type="predicted"/>
<dbReference type="GO" id="GO:0005737">
    <property type="term" value="C:cytoplasm"/>
    <property type="evidence" value="ECO:0007669"/>
    <property type="project" value="TreeGrafter"/>
</dbReference>
<dbReference type="SUPFAM" id="SSF53254">
    <property type="entry name" value="Phosphoglycerate mutase-like"/>
    <property type="match status" value="1"/>
</dbReference>
<reference evidence="2 3" key="1">
    <citation type="submission" date="2016-09" db="EMBL/GenBank/DDBJ databases">
        <title>Extensive genetic diversity and differential bi-allelic expression allows diatom success in the polar Southern Ocean.</title>
        <authorList>
            <consortium name="DOE Joint Genome Institute"/>
            <person name="Mock T."/>
            <person name="Otillar R.P."/>
            <person name="Strauss J."/>
            <person name="Dupont C."/>
            <person name="Frickenhaus S."/>
            <person name="Maumus F."/>
            <person name="Mcmullan M."/>
            <person name="Sanges R."/>
            <person name="Schmutz J."/>
            <person name="Toseland A."/>
            <person name="Valas R."/>
            <person name="Veluchamy A."/>
            <person name="Ward B.J."/>
            <person name="Allen A."/>
            <person name="Barry K."/>
            <person name="Falciatore A."/>
            <person name="Ferrante M."/>
            <person name="Fortunato A.E."/>
            <person name="Gloeckner G."/>
            <person name="Gruber A."/>
            <person name="Hipkin R."/>
            <person name="Janech M."/>
            <person name="Kroth P."/>
            <person name="Leese F."/>
            <person name="Lindquist E."/>
            <person name="Lyon B.R."/>
            <person name="Martin J."/>
            <person name="Mayer C."/>
            <person name="Parker M."/>
            <person name="Quesneville H."/>
            <person name="Raymond J."/>
            <person name="Uhlig C."/>
            <person name="Valentin K.U."/>
            <person name="Worden A.Z."/>
            <person name="Armbrust E.V."/>
            <person name="Bowler C."/>
            <person name="Green B."/>
            <person name="Moulton V."/>
            <person name="Van Oosterhout C."/>
            <person name="Grigoriev I."/>
        </authorList>
    </citation>
    <scope>NUCLEOTIDE SEQUENCE [LARGE SCALE GENOMIC DNA]</scope>
    <source>
        <strain evidence="2 3">CCMP1102</strain>
    </source>
</reference>
<evidence type="ECO:0008006" key="4">
    <source>
        <dbReference type="Google" id="ProtNLM"/>
    </source>
</evidence>
<dbReference type="PANTHER" id="PTHR48100">
    <property type="entry name" value="BROAD-SPECIFICITY PHOSPHATASE YOR283W-RELATED"/>
    <property type="match status" value="1"/>
</dbReference>
<dbReference type="AlphaFoldDB" id="A0A1E7FSG8"/>